<dbReference type="Proteomes" id="UP000025238">
    <property type="component" value="Chromosome"/>
</dbReference>
<dbReference type="PATRIC" id="fig|316.97.peg.2645"/>
<dbReference type="AlphaFoldDB" id="A0A023WT44"/>
<dbReference type="PANTHER" id="PTHR12526">
    <property type="entry name" value="GLYCOSYLTRANSFERASE"/>
    <property type="match status" value="1"/>
</dbReference>
<dbReference type="OrthoDB" id="9062832at2"/>
<dbReference type="SUPFAM" id="SSF53756">
    <property type="entry name" value="UDP-Glycosyltransferase/glycogen phosphorylase"/>
    <property type="match status" value="1"/>
</dbReference>
<gene>
    <name evidence="2" type="ORF">UIB01_13235</name>
</gene>
<evidence type="ECO:0000259" key="1">
    <source>
        <dbReference type="Pfam" id="PF13579"/>
    </source>
</evidence>
<reference evidence="2 3" key="1">
    <citation type="submission" date="2014-03" db="EMBL/GenBank/DDBJ databases">
        <title>Complete genome sequence of Pseudomonas stutzeri 19SMN4.</title>
        <authorList>
            <person name="Brunet-Galmes I."/>
            <person name="Nogales B."/>
            <person name="Busquets A."/>
            <person name="Pena A."/>
            <person name="Gomila M."/>
            <person name="Garcia-Valdes E."/>
            <person name="Lalucat J."/>
            <person name="Bennasar A."/>
            <person name="Bosch R."/>
        </authorList>
    </citation>
    <scope>NUCLEOTIDE SEQUENCE [LARGE SCALE GENOMIC DNA]</scope>
    <source>
        <strain evidence="2 3">19SMN4</strain>
    </source>
</reference>
<evidence type="ECO:0000313" key="3">
    <source>
        <dbReference type="Proteomes" id="UP000025238"/>
    </source>
</evidence>
<dbReference type="KEGG" id="pstu:UIB01_13235"/>
<keyword evidence="2" id="KW-0808">Transferase</keyword>
<dbReference type="CDD" id="cd03823">
    <property type="entry name" value="GT4_ExpE7-like"/>
    <property type="match status" value="1"/>
</dbReference>
<dbReference type="Pfam" id="PF13692">
    <property type="entry name" value="Glyco_trans_1_4"/>
    <property type="match status" value="1"/>
</dbReference>
<proteinExistence type="predicted"/>
<dbReference type="Pfam" id="PF13579">
    <property type="entry name" value="Glyco_trans_4_4"/>
    <property type="match status" value="1"/>
</dbReference>
<accession>A0A023WT44</accession>
<sequence>MKILFLNAFYAPHIGGGAEVILRHLAEGLQRRGCEVAVLATGPDAGLNMQIQEGVRVYRARLANIYWHYTQQRPSRVARLGWHYRDRYNHDMRRYVREVIEREQPDIVVSNNLTGWSISAWDEITAAGVPIVQVLHDLYLLCPKDTMFNRGKSCQRQCGLCSVFRLGHASASAQVATVVGVSRFVLERITAQGYFSRARQHVVHNCTPANPGQGSKPKQRSNYPLRFGYIGTLSENKGVGWLIQQFQRLDIDARLDIAGRGKLDYEAKLKAMADPKKVSFLGYCDSDEFMRSIDVLVVPSLWAEPFGLVAVEGCANHLPVIASNMGGLPEIIRDECNGLLCSPDDPDSLGIAMLWLYIDGALRQRLASQARASVLPLLDMERMLDQYQTILRETLQGTRIQHEPEPADYPAATRLESVGLRQADIVDAGRRLAAAD</sequence>
<evidence type="ECO:0000313" key="2">
    <source>
        <dbReference type="EMBL" id="AHY43387.1"/>
    </source>
</evidence>
<dbReference type="EMBL" id="CP007509">
    <property type="protein sequence ID" value="AHY43387.1"/>
    <property type="molecule type" value="Genomic_DNA"/>
</dbReference>
<name>A0A023WT44_STUST</name>
<dbReference type="Gene3D" id="3.40.50.2000">
    <property type="entry name" value="Glycogen Phosphorylase B"/>
    <property type="match status" value="2"/>
</dbReference>
<dbReference type="InterPro" id="IPR028098">
    <property type="entry name" value="Glyco_trans_4-like_N"/>
</dbReference>
<organism evidence="2 3">
    <name type="scientific">Stutzerimonas stutzeri</name>
    <name type="common">Pseudomonas stutzeri</name>
    <dbReference type="NCBI Taxonomy" id="316"/>
    <lineage>
        <taxon>Bacteria</taxon>
        <taxon>Pseudomonadati</taxon>
        <taxon>Pseudomonadota</taxon>
        <taxon>Gammaproteobacteria</taxon>
        <taxon>Pseudomonadales</taxon>
        <taxon>Pseudomonadaceae</taxon>
        <taxon>Stutzerimonas</taxon>
    </lineage>
</organism>
<feature type="domain" description="Glycosyltransferase subfamily 4-like N-terminal" evidence="1">
    <location>
        <begin position="16"/>
        <end position="205"/>
    </location>
</feature>
<dbReference type="GO" id="GO:0016757">
    <property type="term" value="F:glycosyltransferase activity"/>
    <property type="evidence" value="ECO:0007669"/>
    <property type="project" value="UniProtKB-ARBA"/>
</dbReference>
<dbReference type="PANTHER" id="PTHR12526:SF630">
    <property type="entry name" value="GLYCOSYLTRANSFERASE"/>
    <property type="match status" value="1"/>
</dbReference>
<protein>
    <submittedName>
        <fullName evidence="2">Glycosyl transferase family 1</fullName>
    </submittedName>
</protein>